<keyword evidence="9 11" id="KW-0472">Membrane</keyword>
<evidence type="ECO:0000256" key="3">
    <source>
        <dbReference type="ARBA" id="ARBA00018997"/>
    </source>
</evidence>
<feature type="transmembrane region" description="Helical" evidence="12">
    <location>
        <begin position="6"/>
        <end position="23"/>
    </location>
</feature>
<name>A0A2W1LEL8_9BACL</name>
<dbReference type="AlphaFoldDB" id="A0A2W1LEL8"/>
<dbReference type="RefSeq" id="WP_111149171.1">
    <property type="nucleotide sequence ID" value="NZ_QKRB01000057.1"/>
</dbReference>
<reference evidence="13 14" key="1">
    <citation type="submission" date="2018-06" db="EMBL/GenBank/DDBJ databases">
        <title>Paenibacillus imtechensis sp. nov.</title>
        <authorList>
            <person name="Pinnaka A.K."/>
            <person name="Singh H."/>
            <person name="Kaur M."/>
        </authorList>
    </citation>
    <scope>NUCLEOTIDE SEQUENCE [LARGE SCALE GENOMIC DNA]</scope>
    <source>
        <strain evidence="13 14">SMB1</strain>
    </source>
</reference>
<dbReference type="GO" id="GO:0008237">
    <property type="term" value="F:metallopeptidase activity"/>
    <property type="evidence" value="ECO:0007669"/>
    <property type="project" value="UniProtKB-KW"/>
</dbReference>
<keyword evidence="13" id="KW-0482">Metalloprotease</keyword>
<feature type="transmembrane region" description="Helical" evidence="12">
    <location>
        <begin position="134"/>
        <end position="153"/>
    </location>
</feature>
<dbReference type="OrthoDB" id="5504276at2"/>
<keyword evidence="7 11" id="KW-0378">Hydrolase</keyword>
<evidence type="ECO:0000256" key="8">
    <source>
        <dbReference type="ARBA" id="ARBA00022989"/>
    </source>
</evidence>
<dbReference type="PANTHER" id="PTHR36844">
    <property type="entry name" value="PROTEASE PRSW"/>
    <property type="match status" value="1"/>
</dbReference>
<keyword evidence="6 12" id="KW-0812">Transmembrane</keyword>
<dbReference type="PANTHER" id="PTHR36844:SF1">
    <property type="entry name" value="PROTEASE PRSW"/>
    <property type="match status" value="1"/>
</dbReference>
<evidence type="ECO:0000313" key="13">
    <source>
        <dbReference type="EMBL" id="PZD93502.1"/>
    </source>
</evidence>
<evidence type="ECO:0000313" key="14">
    <source>
        <dbReference type="Proteomes" id="UP000249522"/>
    </source>
</evidence>
<keyword evidence="5 11" id="KW-0645">Protease</keyword>
<evidence type="ECO:0000256" key="4">
    <source>
        <dbReference type="ARBA" id="ARBA00022475"/>
    </source>
</evidence>
<dbReference type="EMBL" id="QKRB01000057">
    <property type="protein sequence ID" value="PZD93502.1"/>
    <property type="molecule type" value="Genomic_DNA"/>
</dbReference>
<dbReference type="InterPro" id="IPR026898">
    <property type="entry name" value="PrsW"/>
</dbReference>
<organism evidence="13 14">
    <name type="scientific">Paenibacillus sambharensis</name>
    <dbReference type="NCBI Taxonomy" id="1803190"/>
    <lineage>
        <taxon>Bacteria</taxon>
        <taxon>Bacillati</taxon>
        <taxon>Bacillota</taxon>
        <taxon>Bacilli</taxon>
        <taxon>Bacillales</taxon>
        <taxon>Paenibacillaceae</taxon>
        <taxon>Paenibacillus</taxon>
    </lineage>
</organism>
<evidence type="ECO:0000256" key="9">
    <source>
        <dbReference type="ARBA" id="ARBA00023136"/>
    </source>
</evidence>
<dbReference type="GO" id="GO:0005886">
    <property type="term" value="C:plasma membrane"/>
    <property type="evidence" value="ECO:0007669"/>
    <property type="project" value="UniProtKB-SubCell"/>
</dbReference>
<evidence type="ECO:0000256" key="1">
    <source>
        <dbReference type="ARBA" id="ARBA00004651"/>
    </source>
</evidence>
<keyword evidence="4 11" id="KW-1003">Cell membrane</keyword>
<comment type="caution">
    <text evidence="13">The sequence shown here is derived from an EMBL/GenBank/DDBJ whole genome shotgun (WGS) entry which is preliminary data.</text>
</comment>
<evidence type="ECO:0000256" key="7">
    <source>
        <dbReference type="ARBA" id="ARBA00022801"/>
    </source>
</evidence>
<comment type="function">
    <text evidence="11">Involved in the degradation of specific anti-sigma factors.</text>
</comment>
<evidence type="ECO:0000256" key="2">
    <source>
        <dbReference type="ARBA" id="ARBA00009165"/>
    </source>
</evidence>
<sequence>MLLLSILAAAIAPGVSLLVYIYLKDRYDMEPFHMVARMFIVGMLIVLPIVIVQRGLMLWLGEEPFIYAYVISAGVEEVMKWFVLYHIIYNHTIFDEPYDGIIYASAISLGFATLENVLYALLMPSTFGSLLVRALLPVSAHALFGVMMGYYVGKAKFAEQHQTRRLLAFSLALPLFWHGLYDYIMLTAETTWIYFIVPLMIVLWIRGLAKIRRANAHSPFRIVGREDEVKM</sequence>
<evidence type="ECO:0000256" key="11">
    <source>
        <dbReference type="PIRNR" id="PIRNR016933"/>
    </source>
</evidence>
<dbReference type="InterPro" id="IPR023596">
    <property type="entry name" value="Peptidase_PrsW_arch/bac"/>
</dbReference>
<gene>
    <name evidence="13" type="ORF">DNH61_23055</name>
</gene>
<keyword evidence="14" id="KW-1185">Reference proteome</keyword>
<dbReference type="Pfam" id="PF13367">
    <property type="entry name" value="PrsW-protease"/>
    <property type="match status" value="1"/>
</dbReference>
<feature type="transmembrane region" description="Helical" evidence="12">
    <location>
        <begin position="35"/>
        <end position="60"/>
    </location>
</feature>
<accession>A0A2W1LEL8</accession>
<comment type="subcellular location">
    <subcellularLocation>
        <location evidence="1">Cell membrane</location>
        <topology evidence="1">Multi-pass membrane protein</topology>
    </subcellularLocation>
</comment>
<feature type="transmembrane region" description="Helical" evidence="12">
    <location>
        <begin position="192"/>
        <end position="209"/>
    </location>
</feature>
<comment type="similarity">
    <text evidence="2 11">Belongs to the protease PrsW family.</text>
</comment>
<dbReference type="Proteomes" id="UP000249522">
    <property type="component" value="Unassembled WGS sequence"/>
</dbReference>
<dbReference type="NCBIfam" id="NF033739">
    <property type="entry name" value="intramemb_PrsW"/>
    <property type="match status" value="1"/>
</dbReference>
<evidence type="ECO:0000256" key="5">
    <source>
        <dbReference type="ARBA" id="ARBA00022670"/>
    </source>
</evidence>
<dbReference type="PIRSF" id="PIRSF016933">
    <property type="entry name" value="PrsW"/>
    <property type="match status" value="1"/>
</dbReference>
<proteinExistence type="inferred from homology"/>
<dbReference type="GO" id="GO:0006508">
    <property type="term" value="P:proteolysis"/>
    <property type="evidence" value="ECO:0007669"/>
    <property type="project" value="UniProtKB-KW"/>
</dbReference>
<feature type="transmembrane region" description="Helical" evidence="12">
    <location>
        <begin position="100"/>
        <end position="122"/>
    </location>
</feature>
<evidence type="ECO:0000256" key="10">
    <source>
        <dbReference type="ARBA" id="ARBA00030345"/>
    </source>
</evidence>
<keyword evidence="8 12" id="KW-1133">Transmembrane helix</keyword>
<evidence type="ECO:0000256" key="6">
    <source>
        <dbReference type="ARBA" id="ARBA00022692"/>
    </source>
</evidence>
<protein>
    <recommendedName>
        <fullName evidence="3 11">Protease PrsW</fullName>
        <ecNumber evidence="11">3.4.-.-</ecNumber>
    </recommendedName>
    <alternativeName>
        <fullName evidence="10 11">Protease responsible for activating sigma-W</fullName>
    </alternativeName>
</protein>
<dbReference type="EC" id="3.4.-.-" evidence="11"/>
<evidence type="ECO:0000256" key="12">
    <source>
        <dbReference type="SAM" id="Phobius"/>
    </source>
</evidence>